<sequence>MGRVPCGDTLELGAYAGAVLYLRNLYDKPLRLGGVLGVYQAAAASLGKLAVLLAIKPTVVEPARPLPLPALCGHSAGRQLRYEDVSFAYGNGPEVLRGLMLDIPARPGRRSR</sequence>
<dbReference type="Proteomes" id="UP000658320">
    <property type="component" value="Unassembled WGS sequence"/>
</dbReference>
<accession>A0A918FP43</accession>
<proteinExistence type="predicted"/>
<dbReference type="EMBL" id="BMSX01000043">
    <property type="protein sequence ID" value="GGR62262.1"/>
    <property type="molecule type" value="Genomic_DNA"/>
</dbReference>
<reference evidence="1" key="2">
    <citation type="submission" date="2020-09" db="EMBL/GenBank/DDBJ databases">
        <authorList>
            <person name="Sun Q."/>
            <person name="Ohkuma M."/>
        </authorList>
    </citation>
    <scope>NUCLEOTIDE SEQUENCE</scope>
    <source>
        <strain evidence="1">JCM 4346</strain>
    </source>
</reference>
<reference evidence="1" key="1">
    <citation type="journal article" date="2014" name="Int. J. Syst. Evol. Microbiol.">
        <title>Complete genome sequence of Corynebacterium casei LMG S-19264T (=DSM 44701T), isolated from a smear-ripened cheese.</title>
        <authorList>
            <consortium name="US DOE Joint Genome Institute (JGI-PGF)"/>
            <person name="Walter F."/>
            <person name="Albersmeier A."/>
            <person name="Kalinowski J."/>
            <person name="Ruckert C."/>
        </authorList>
    </citation>
    <scope>NUCLEOTIDE SEQUENCE</scope>
    <source>
        <strain evidence="1">JCM 4346</strain>
    </source>
</reference>
<keyword evidence="2" id="KW-1185">Reference proteome</keyword>
<protein>
    <submittedName>
        <fullName evidence="1">Uncharacterized protein</fullName>
    </submittedName>
</protein>
<dbReference type="AlphaFoldDB" id="A0A918FP43"/>
<evidence type="ECO:0000313" key="2">
    <source>
        <dbReference type="Proteomes" id="UP000658320"/>
    </source>
</evidence>
<gene>
    <name evidence="1" type="ORF">GCM10010251_93790</name>
</gene>
<evidence type="ECO:0000313" key="1">
    <source>
        <dbReference type="EMBL" id="GGR62262.1"/>
    </source>
</evidence>
<name>A0A918FP43_9ACTN</name>
<comment type="caution">
    <text evidence="1">The sequence shown here is derived from an EMBL/GenBank/DDBJ whole genome shotgun (WGS) entry which is preliminary data.</text>
</comment>
<organism evidence="1 2">
    <name type="scientific">Streptomyces aurantiogriseus</name>
    <dbReference type="NCBI Taxonomy" id="66870"/>
    <lineage>
        <taxon>Bacteria</taxon>
        <taxon>Bacillati</taxon>
        <taxon>Actinomycetota</taxon>
        <taxon>Actinomycetes</taxon>
        <taxon>Kitasatosporales</taxon>
        <taxon>Streptomycetaceae</taxon>
        <taxon>Streptomyces</taxon>
    </lineage>
</organism>